<gene>
    <name evidence="1" type="ORF">QNH39_25120</name>
</gene>
<evidence type="ECO:0008006" key="3">
    <source>
        <dbReference type="Google" id="ProtNLM"/>
    </source>
</evidence>
<name>A0AA95SAJ5_9BACI</name>
<dbReference type="RefSeq" id="WP_066092946.1">
    <property type="nucleotide sequence ID" value="NZ_CP126114.1"/>
</dbReference>
<dbReference type="Gene3D" id="1.10.287.1060">
    <property type="entry name" value="ESAT-6-like"/>
    <property type="match status" value="1"/>
</dbReference>
<dbReference type="EMBL" id="CP126114">
    <property type="protein sequence ID" value="WHY85842.1"/>
    <property type="molecule type" value="Genomic_DNA"/>
</dbReference>
<keyword evidence="2" id="KW-1185">Reference proteome</keyword>
<organism evidence="1 2">
    <name type="scientific">Neobacillus novalis</name>
    <dbReference type="NCBI Taxonomy" id="220687"/>
    <lineage>
        <taxon>Bacteria</taxon>
        <taxon>Bacillati</taxon>
        <taxon>Bacillota</taxon>
        <taxon>Bacilli</taxon>
        <taxon>Bacillales</taxon>
        <taxon>Bacillaceae</taxon>
        <taxon>Neobacillus</taxon>
    </lineage>
</organism>
<evidence type="ECO:0000313" key="2">
    <source>
        <dbReference type="Proteomes" id="UP001178288"/>
    </source>
</evidence>
<evidence type="ECO:0000313" key="1">
    <source>
        <dbReference type="EMBL" id="WHY85842.1"/>
    </source>
</evidence>
<reference evidence="1" key="1">
    <citation type="submission" date="2023-05" db="EMBL/GenBank/DDBJ databases">
        <title>Comparative genomics of Bacillaceae isolates and their secondary metabolite potential.</title>
        <authorList>
            <person name="Song L."/>
            <person name="Nielsen L.J."/>
            <person name="Mohite O."/>
            <person name="Xu X."/>
            <person name="Weber T."/>
            <person name="Kovacs A.T."/>
        </authorList>
    </citation>
    <scope>NUCLEOTIDE SEQUENCE</scope>
    <source>
        <strain evidence="1">XLM17</strain>
    </source>
</reference>
<dbReference type="AlphaFoldDB" id="A0AA95SAJ5"/>
<proteinExistence type="predicted"/>
<accession>A0AA95SAJ5</accession>
<dbReference type="KEGG" id="nnv:QNH39_25120"/>
<dbReference type="Proteomes" id="UP001178288">
    <property type="component" value="Chromosome"/>
</dbReference>
<protein>
    <recommendedName>
        <fullName evidence="3">WXG100 family type VII secretion target</fullName>
    </recommendedName>
</protein>
<sequence>MSQIKIHTDSVEQNSSLVRHQAQKLTTAKTSLQSTTHQIDSRILARKNISGRLQAVNTSLDKLTKQVRELDSFLKQSANYYDEAEKKITGSNDWKVLVRNFMLGATAMAINPKTLLRAGKGLSFRLFRKDGKVLIKVVRGKVGSHQDFSKYYNLMKQNLSGTAKWSRTFVTKLANEGVPLYDENRGRFFNNRNKFMNTQFADLNKAVRNIGQDQVKLVGRAAKEGLVDGVKVWDDLKGWKTAQGLANTGKALGVLGTGLTVWSDFQDSFQDKHTGQWDYNSTKVKEFGVNLGVDIGMAGGATALGAAAGSFFLPPVGTVVGGLVGFSINAATNYKFGGPPAESVTDRVKEIANHPIKTANAIGNKISNSIKKIFW</sequence>